<dbReference type="SUPFAM" id="SSF48371">
    <property type="entry name" value="ARM repeat"/>
    <property type="match status" value="2"/>
</dbReference>
<evidence type="ECO:0000256" key="1">
    <source>
        <dbReference type="ARBA" id="ARBA00004123"/>
    </source>
</evidence>
<dbReference type="InterPro" id="IPR039776">
    <property type="entry name" value="Pds5"/>
</dbReference>
<proteinExistence type="predicted"/>
<dbReference type="OrthoDB" id="200660at2759"/>
<dbReference type="GO" id="GO:0007064">
    <property type="term" value="P:mitotic sister chromatid cohesion"/>
    <property type="evidence" value="ECO:0007669"/>
    <property type="project" value="InterPro"/>
</dbReference>
<dbReference type="GO" id="GO:0005634">
    <property type="term" value="C:nucleus"/>
    <property type="evidence" value="ECO:0007669"/>
    <property type="project" value="UniProtKB-SubCell"/>
</dbReference>
<reference evidence="7" key="2">
    <citation type="submission" date="2021-01" db="EMBL/GenBank/DDBJ databases">
        <authorList>
            <person name="Schikora-Tamarit M.A."/>
        </authorList>
    </citation>
    <scope>NUCLEOTIDE SEQUENCE</scope>
    <source>
        <strain evidence="7">CBS2887</strain>
    </source>
</reference>
<feature type="compositionally biased region" description="Acidic residues" evidence="6">
    <location>
        <begin position="1294"/>
        <end position="1323"/>
    </location>
</feature>
<keyword evidence="2" id="KW-0132">Cell division</keyword>
<comment type="subcellular location">
    <subcellularLocation>
        <location evidence="1">Nucleus</location>
    </subcellularLocation>
</comment>
<keyword evidence="3" id="KW-0498">Mitosis</keyword>
<evidence type="ECO:0000256" key="4">
    <source>
        <dbReference type="ARBA" id="ARBA00023242"/>
    </source>
</evidence>
<dbReference type="Pfam" id="PF20168">
    <property type="entry name" value="PDS5"/>
    <property type="match status" value="1"/>
</dbReference>
<sequence>MAQSNSKLPKLKFKKSIVSSPTDNIPLKELLERLDTLSTELSKVDQDKFDVQSLDKLKTDLISKKLLDHRELGVQALIACCISDILRIYAPDAPYTDRELIDIFKLFIRQFNKLSDMENGYYSQQVYLITRLAEVRSIILITDISKANELIELVFRLFLDSKNTFNKRLEPVISDVLSEIISEWDSLSANVLHLILNKFLSATSSSDSRSISASLTSDKYASTLTIAKNICDFNPDRLARQVTRYFSETLYEATNPSDSNPIDFDKLEKLHKLTTELWRSVPELLGSVMGLLDDELNAENERFRLLATETIGSMIAMKSKSSFITTHKETWINYMKKTLDISSHVRCKWVEKSRAILLARNDVTVEILAGLCKTLIDTDDKVRLATICQISEIPSDKLITKLESMSNPTALLNSIIQLSRERNIEIRKEAIGILGSLYSDLYETIKDSAENGEEGKIYSTLNQIPHTLLSLYYINDNFTNYLVDLTMMDQIIPFSIKNTSERVERLLRVLSNLNEKSTKPFFAFAKRQQELSKILGKFIEFCEENNGDAYELNSADSELHSKITKTINWFSVKLPDALYPHETLQKFVNLNNRRVYFLMKSIISSDSDLATISNSLEEFFRRLSDPKIVKSDSSQFLKLFKILLIRGSTLWYNQSNIEHILKVVHDDRSDKLNETAQLLVDDISSTIPSVFKNQINHLVETIMSLAHVKEDRPNRVNTLKALHNIFLKFPDHLESHGDFIKELLIIAQSGSVGESNFAVKIVNLVPDSHNLLSGLYTEIYPLNSADRKFEAHLSIVNSLFEVRPDIVEPDANQLTSLLIKEVLLTNPEPEAGLEVGVSEKEDDDEEASWISDELLESDPKFKKLYGKLLALRIFTSRLKSLVSNENTILQDEELINKTTDNVMKLLGSIISNGGELVNRNISSNPTPKHFQSRLRLEAGLCLLELAKYPEFNSHIKPTLTEKLVLLIQDEVIDVRRQIITRLTEYLKEEVISWKFLSLVYLIAFEPNQDLKNEVKTWIKSTFAKVTQSNSDQKLKIVFEISLASLIYYIAHHSEFLEFMDRKNDHECLLKAYSFALEYITFYIECIGNQDNVSLLYYVANRVKQYKDATIHAAAEPSGETEEVDDDQFNIYIISELAQLLIKELQTSRSWTLTSYPSKLNLPSDLYKLITDSKTAHRIIGTTFIKEDSIKQISALIRNKIHALTHSGSTGGVKRSAGHFTVAGEKTKRVKQEKKVPFVKKEAKKRVYRRRTEEDDEDDIRDDVEFKYSSSKLDIASTNVRRSGRRGAADRVNYVEEDEDDIDEDDDIEAESEEDDEHQSEEEG</sequence>
<evidence type="ECO:0000313" key="8">
    <source>
        <dbReference type="Proteomes" id="UP000774326"/>
    </source>
</evidence>
<keyword evidence="4" id="KW-0539">Nucleus</keyword>
<keyword evidence="8" id="KW-1185">Reference proteome</keyword>
<dbReference type="PANTHER" id="PTHR12663:SF0">
    <property type="entry name" value="PRECOCIOUS DISSOCIATION OF SISTERS 5, ISOFORM A"/>
    <property type="match status" value="1"/>
</dbReference>
<evidence type="ECO:0000256" key="3">
    <source>
        <dbReference type="ARBA" id="ARBA00022776"/>
    </source>
</evidence>
<evidence type="ECO:0008006" key="9">
    <source>
        <dbReference type="Google" id="ProtNLM"/>
    </source>
</evidence>
<dbReference type="GO" id="GO:0006281">
    <property type="term" value="P:DNA repair"/>
    <property type="evidence" value="ECO:0007669"/>
    <property type="project" value="TreeGrafter"/>
</dbReference>
<evidence type="ECO:0000256" key="2">
    <source>
        <dbReference type="ARBA" id="ARBA00022618"/>
    </source>
</evidence>
<evidence type="ECO:0000256" key="5">
    <source>
        <dbReference type="ARBA" id="ARBA00023306"/>
    </source>
</evidence>
<keyword evidence="5" id="KW-0131">Cell cycle</keyword>
<feature type="region of interest" description="Disordered" evidence="6">
    <location>
        <begin position="1278"/>
        <end position="1323"/>
    </location>
</feature>
<accession>A0A9P8PV56</accession>
<evidence type="ECO:0000256" key="6">
    <source>
        <dbReference type="SAM" id="MobiDB-lite"/>
    </source>
</evidence>
<comment type="caution">
    <text evidence="7">The sequence shown here is derived from an EMBL/GenBank/DDBJ whole genome shotgun (WGS) entry which is preliminary data.</text>
</comment>
<dbReference type="InterPro" id="IPR011989">
    <property type="entry name" value="ARM-like"/>
</dbReference>
<evidence type="ECO:0000313" key="7">
    <source>
        <dbReference type="EMBL" id="KAH3678177.1"/>
    </source>
</evidence>
<gene>
    <name evidence="7" type="ORF">WICPIJ_008912</name>
</gene>
<organism evidence="7 8">
    <name type="scientific">Wickerhamomyces pijperi</name>
    <name type="common">Yeast</name>
    <name type="synonym">Pichia pijperi</name>
    <dbReference type="NCBI Taxonomy" id="599730"/>
    <lineage>
        <taxon>Eukaryota</taxon>
        <taxon>Fungi</taxon>
        <taxon>Dikarya</taxon>
        <taxon>Ascomycota</taxon>
        <taxon>Saccharomycotina</taxon>
        <taxon>Saccharomycetes</taxon>
        <taxon>Phaffomycetales</taxon>
        <taxon>Wickerhamomycetaceae</taxon>
        <taxon>Wickerhamomyces</taxon>
    </lineage>
</organism>
<name>A0A9P8PV56_WICPI</name>
<dbReference type="PANTHER" id="PTHR12663">
    <property type="entry name" value="ANDROGEN INDUCED INHIBITOR OF PROLIFERATION AS3 / PDS5-RELATED"/>
    <property type="match status" value="1"/>
</dbReference>
<dbReference type="Proteomes" id="UP000774326">
    <property type="component" value="Unassembled WGS sequence"/>
</dbReference>
<dbReference type="EMBL" id="JAEUBG010005133">
    <property type="protein sequence ID" value="KAH3678177.1"/>
    <property type="molecule type" value="Genomic_DNA"/>
</dbReference>
<dbReference type="GO" id="GO:0000785">
    <property type="term" value="C:chromatin"/>
    <property type="evidence" value="ECO:0007669"/>
    <property type="project" value="TreeGrafter"/>
</dbReference>
<dbReference type="Gene3D" id="1.25.10.10">
    <property type="entry name" value="Leucine-rich Repeat Variant"/>
    <property type="match status" value="1"/>
</dbReference>
<dbReference type="InterPro" id="IPR016024">
    <property type="entry name" value="ARM-type_fold"/>
</dbReference>
<reference evidence="7" key="1">
    <citation type="journal article" date="2021" name="Open Biol.">
        <title>Shared evolutionary footprints suggest mitochondrial oxidative damage underlies multiple complex I losses in fungi.</title>
        <authorList>
            <person name="Schikora-Tamarit M.A."/>
            <person name="Marcet-Houben M."/>
            <person name="Nosek J."/>
            <person name="Gabaldon T."/>
        </authorList>
    </citation>
    <scope>NUCLEOTIDE SEQUENCE</scope>
    <source>
        <strain evidence="7">CBS2887</strain>
    </source>
</reference>
<dbReference type="CDD" id="cd19953">
    <property type="entry name" value="PDS5"/>
    <property type="match status" value="1"/>
</dbReference>
<dbReference type="GO" id="GO:0051301">
    <property type="term" value="P:cell division"/>
    <property type="evidence" value="ECO:0007669"/>
    <property type="project" value="UniProtKB-KW"/>
</dbReference>
<protein>
    <recommendedName>
        <fullName evidence="9">Sister chromatid cohesion protein</fullName>
    </recommendedName>
</protein>